<keyword evidence="2" id="KW-1003">Cell membrane</keyword>
<dbReference type="Pfam" id="PF09594">
    <property type="entry name" value="GT87"/>
    <property type="match status" value="1"/>
</dbReference>
<reference evidence="9 10" key="1">
    <citation type="submission" date="2018-06" db="EMBL/GenBank/DDBJ databases">
        <title>Complete genome sequencing of Azospirillum sp. M2T2B2.</title>
        <authorList>
            <person name="Heo J."/>
            <person name="Kim S.-J."/>
            <person name="Kwon S.-W."/>
            <person name="Anandham R."/>
        </authorList>
    </citation>
    <scope>NUCLEOTIDE SEQUENCE [LARGE SCALE GENOMIC DNA]</scope>
    <source>
        <strain evidence="9 10">M2T2B2</strain>
        <plasmid evidence="9 10">unnamed4</plasmid>
    </source>
</reference>
<sequence length="513" mass="55777">MKSKDFVRAAEGILEGPLAGNRGGAVDGLAPDGLAPDGLAPDGLAKDRFAAWTLTLALLFVLCADTLLGVVFRPYLDGGTGDTTAWDVLLLILGRGPERLPLDSWEPMMTAFNWLREHGPGNVYDAVFFTQHVKFQYPLTSLLVMEAMSVVGLLHLRVYALLNLLLVLATAGGMALLMRELAERTGFDQAVRGGIGRWTLAALGAVATLCFYPVVKAFAVGQIQVWLNAAFVFATLFYLRDQRVLAGAMLGASTLIKPQMSLFLVWALLRREWRFAIGWAAVVVPGFVTACALYGFGASLHYLDVLSFLGQHGESYYSNQTVNGLLHRLLHNGPNLMSNTNGDTEWRGSAFAPYHPLVHIATLISGVAFVLFGLLWRIRDGAGGRASGWAGRRETGRQPIASFLAAGTCFTIGTPIAWVPHYGVLLPVCAYLLFVLIDRAASKRSTEDRRQSLGTLLLLGIAFAILSNDFFHPLSELADTSYNILQSYLFFTALLLLRLLVTTADGPRATRPS</sequence>
<geneLocation type="plasmid" evidence="9 10">
    <name>unnamed4</name>
</geneLocation>
<keyword evidence="10" id="KW-1185">Reference proteome</keyword>
<evidence type="ECO:0000256" key="2">
    <source>
        <dbReference type="ARBA" id="ARBA00022475"/>
    </source>
</evidence>
<evidence type="ECO:0000256" key="1">
    <source>
        <dbReference type="ARBA" id="ARBA00004651"/>
    </source>
</evidence>
<evidence type="ECO:0000256" key="3">
    <source>
        <dbReference type="ARBA" id="ARBA00022679"/>
    </source>
</evidence>
<keyword evidence="6 8" id="KW-0472">Membrane</keyword>
<feature type="transmembrane region" description="Helical" evidence="8">
    <location>
        <begin position="161"/>
        <end position="178"/>
    </location>
</feature>
<feature type="transmembrane region" description="Helical" evidence="8">
    <location>
        <begin position="49"/>
        <end position="72"/>
    </location>
</feature>
<dbReference type="AlphaFoldDB" id="A0A2U9SJV9"/>
<dbReference type="GO" id="GO:0016758">
    <property type="term" value="F:hexosyltransferase activity"/>
    <property type="evidence" value="ECO:0007669"/>
    <property type="project" value="InterPro"/>
</dbReference>
<dbReference type="GO" id="GO:0005886">
    <property type="term" value="C:plasma membrane"/>
    <property type="evidence" value="ECO:0007669"/>
    <property type="project" value="UniProtKB-SubCell"/>
</dbReference>
<feature type="transmembrane region" description="Helical" evidence="8">
    <location>
        <begin position="198"/>
        <end position="215"/>
    </location>
</feature>
<dbReference type="RefSeq" id="WP_111070332.1">
    <property type="nucleotide sequence ID" value="NZ_CP029834.1"/>
</dbReference>
<proteinExistence type="inferred from homology"/>
<evidence type="ECO:0000256" key="5">
    <source>
        <dbReference type="ARBA" id="ARBA00022989"/>
    </source>
</evidence>
<dbReference type="EMBL" id="CP029834">
    <property type="protein sequence ID" value="AWU97529.1"/>
    <property type="molecule type" value="Genomic_DNA"/>
</dbReference>
<dbReference type="KEGG" id="azm:DM194_24805"/>
<evidence type="ECO:0000256" key="4">
    <source>
        <dbReference type="ARBA" id="ARBA00022692"/>
    </source>
</evidence>
<keyword evidence="3" id="KW-0808">Transferase</keyword>
<keyword evidence="9" id="KW-0614">Plasmid</keyword>
<comment type="subcellular location">
    <subcellularLocation>
        <location evidence="1">Cell membrane</location>
        <topology evidence="1">Multi-pass membrane protein</topology>
    </subcellularLocation>
</comment>
<comment type="similarity">
    <text evidence="7">Belongs to the glycosyltransferase 87 family.</text>
</comment>
<evidence type="ECO:0000256" key="6">
    <source>
        <dbReference type="ARBA" id="ARBA00023136"/>
    </source>
</evidence>
<keyword evidence="4 8" id="KW-0812">Transmembrane</keyword>
<gene>
    <name evidence="9" type="ORF">DM194_24805</name>
</gene>
<evidence type="ECO:0000256" key="7">
    <source>
        <dbReference type="ARBA" id="ARBA00024033"/>
    </source>
</evidence>
<feature type="transmembrane region" description="Helical" evidence="8">
    <location>
        <begin position="483"/>
        <end position="501"/>
    </location>
</feature>
<name>A0A2U9SJV9_9PROT</name>
<feature type="transmembrane region" description="Helical" evidence="8">
    <location>
        <begin position="245"/>
        <end position="269"/>
    </location>
</feature>
<evidence type="ECO:0000256" key="8">
    <source>
        <dbReference type="SAM" id="Phobius"/>
    </source>
</evidence>
<evidence type="ECO:0000313" key="10">
    <source>
        <dbReference type="Proteomes" id="UP000249605"/>
    </source>
</evidence>
<dbReference type="InterPro" id="IPR018584">
    <property type="entry name" value="GT87"/>
</dbReference>
<protein>
    <submittedName>
        <fullName evidence="9">DUF2029 domain-containing protein</fullName>
    </submittedName>
</protein>
<feature type="transmembrane region" description="Helical" evidence="8">
    <location>
        <begin position="453"/>
        <end position="471"/>
    </location>
</feature>
<feature type="transmembrane region" description="Helical" evidence="8">
    <location>
        <begin position="357"/>
        <end position="378"/>
    </location>
</feature>
<feature type="transmembrane region" description="Helical" evidence="8">
    <location>
        <begin position="424"/>
        <end position="441"/>
    </location>
</feature>
<evidence type="ECO:0000313" key="9">
    <source>
        <dbReference type="EMBL" id="AWU97529.1"/>
    </source>
</evidence>
<feature type="transmembrane region" description="Helical" evidence="8">
    <location>
        <begin position="222"/>
        <end position="239"/>
    </location>
</feature>
<accession>A0A2U9SJV9</accession>
<dbReference type="OrthoDB" id="9803632at2"/>
<feature type="transmembrane region" description="Helical" evidence="8">
    <location>
        <begin position="399"/>
        <end position="418"/>
    </location>
</feature>
<feature type="transmembrane region" description="Helical" evidence="8">
    <location>
        <begin position="135"/>
        <end position="154"/>
    </location>
</feature>
<dbReference type="Proteomes" id="UP000249605">
    <property type="component" value="Plasmid unnamed4"/>
</dbReference>
<organism evidence="9 10">
    <name type="scientific">Azospirillum ramasamyi</name>
    <dbReference type="NCBI Taxonomy" id="682998"/>
    <lineage>
        <taxon>Bacteria</taxon>
        <taxon>Pseudomonadati</taxon>
        <taxon>Pseudomonadota</taxon>
        <taxon>Alphaproteobacteria</taxon>
        <taxon>Rhodospirillales</taxon>
        <taxon>Azospirillaceae</taxon>
        <taxon>Azospirillum</taxon>
    </lineage>
</organism>
<feature type="transmembrane region" description="Helical" evidence="8">
    <location>
        <begin position="276"/>
        <end position="296"/>
    </location>
</feature>
<keyword evidence="5 8" id="KW-1133">Transmembrane helix</keyword>